<evidence type="ECO:0000313" key="12">
    <source>
        <dbReference type="EMBL" id="CAK9116308.1"/>
    </source>
</evidence>
<evidence type="ECO:0000256" key="2">
    <source>
        <dbReference type="ARBA" id="ARBA00010278"/>
    </source>
</evidence>
<evidence type="ECO:0000256" key="1">
    <source>
        <dbReference type="ARBA" id="ARBA00004613"/>
    </source>
</evidence>
<evidence type="ECO:0000256" key="8">
    <source>
        <dbReference type="ARBA" id="ARBA00023326"/>
    </source>
</evidence>
<comment type="caution">
    <text evidence="12">The sequence shown here is derived from an EMBL/GenBank/DDBJ whole genome shotgun (WGS) entry which is preliminary data.</text>
</comment>
<evidence type="ECO:0000256" key="5">
    <source>
        <dbReference type="ARBA" id="ARBA00022729"/>
    </source>
</evidence>
<keyword evidence="5 11" id="KW-0732">Signal</keyword>
<keyword evidence="13" id="KW-1185">Reference proteome</keyword>
<dbReference type="SUPFAM" id="SSF53474">
    <property type="entry name" value="alpha/beta-Hydrolases"/>
    <property type="match status" value="1"/>
</dbReference>
<feature type="chain" id="PRO_5045155878" description="Feruloyl esterase" evidence="11">
    <location>
        <begin position="21"/>
        <end position="522"/>
    </location>
</feature>
<gene>
    <name evidence="12" type="ORF">CCMP2556_LOCUS53924</name>
</gene>
<protein>
    <recommendedName>
        <fullName evidence="14">Feruloyl esterase</fullName>
    </recommendedName>
</protein>
<evidence type="ECO:0000256" key="4">
    <source>
        <dbReference type="ARBA" id="ARBA00022651"/>
    </source>
</evidence>
<proteinExistence type="inferred from homology"/>
<evidence type="ECO:0000313" key="13">
    <source>
        <dbReference type="Proteomes" id="UP001642484"/>
    </source>
</evidence>
<evidence type="ECO:0000256" key="7">
    <source>
        <dbReference type="ARBA" id="ARBA00023277"/>
    </source>
</evidence>
<dbReference type="EMBL" id="CAXAMN010028362">
    <property type="protein sequence ID" value="CAK9116308.1"/>
    <property type="molecule type" value="Genomic_DNA"/>
</dbReference>
<sequence length="522" mass="57934">MWLLPFAALASALQVHDVYQAPECSRHPPGKHVIKLPDVQRQFLLVVPEEYAPVQASGIPLVLAFHGFSDSPWYLDLHMEFSKQINRYGWLGILPFGLNESGTNGLDGVGACCPEDCQGECCANTPQLRQKDSTACGWKDNQRDMKFVEAILKWTSQNSCIDPSKVFAAGFSNGAVFVNYLACHANHFIRGFAPISGDIPQLDCHISNPISYISMCGTQDDEAFCQHTIQMSAELLSALNHCSGAGPDGTAVTYKKSATTSCKAWDACPKDNFVEVCQTEGLAHDVSGHLRPDNTSYLRPGSDLDITEYIFQKFSQLVNGSMLFWGEPTAEQLRYKESKSKRALELMKAAVEWKSWDELQTLSKAFQGYLEETEMIGNAELIHASNVDLRHQLEFDARQFVALLQRQKCIEEADQTPPKAESHDEQKNPPSREDSNGRKEALLVLSALADLKKKLMPQLPCALMYPEDLTIMGHDSFDLSLGAYVKDAGVCLWSEIVVRGCNFARQPGLGAQLARVHCEYSI</sequence>
<reference evidence="12 13" key="1">
    <citation type="submission" date="2024-02" db="EMBL/GenBank/DDBJ databases">
        <authorList>
            <person name="Chen Y."/>
            <person name="Shah S."/>
            <person name="Dougan E. K."/>
            <person name="Thang M."/>
            <person name="Chan C."/>
        </authorList>
    </citation>
    <scope>NUCLEOTIDE SEQUENCE [LARGE SCALE GENOMIC DNA]</scope>
</reference>
<accession>A0ABP0SV49</accession>
<dbReference type="PANTHER" id="PTHR38050:SF1">
    <property type="entry name" value="FERULOYL ESTERASE C"/>
    <property type="match status" value="1"/>
</dbReference>
<evidence type="ECO:0008006" key="14">
    <source>
        <dbReference type="Google" id="ProtNLM"/>
    </source>
</evidence>
<feature type="compositionally biased region" description="Basic and acidic residues" evidence="10">
    <location>
        <begin position="420"/>
        <end position="437"/>
    </location>
</feature>
<name>A0ABP0SV49_9DINO</name>
<feature type="region of interest" description="Disordered" evidence="10">
    <location>
        <begin position="412"/>
        <end position="437"/>
    </location>
</feature>
<comment type="similarity">
    <text evidence="2">Belongs to the faeC family.</text>
</comment>
<comment type="subcellular location">
    <subcellularLocation>
        <location evidence="1">Secreted</location>
    </subcellularLocation>
</comment>
<evidence type="ECO:0000256" key="11">
    <source>
        <dbReference type="SAM" id="SignalP"/>
    </source>
</evidence>
<keyword evidence="8" id="KW-0624">Polysaccharide degradation</keyword>
<comment type="function">
    <text evidence="9">Involved in degradation of plant cell walls. Hydrolyzes the feruloyl-arabinose ester bond in arabinoxylans, and the feruloyl-galactose ester bond in pectin. Active against paranitrophenyl-acetate, methyl ferulate and wheat arabinoxylan.</text>
</comment>
<dbReference type="InterPro" id="IPR043595">
    <property type="entry name" value="FaeB/C/D"/>
</dbReference>
<dbReference type="InterPro" id="IPR029058">
    <property type="entry name" value="AB_hydrolase_fold"/>
</dbReference>
<dbReference type="Proteomes" id="UP001642484">
    <property type="component" value="Unassembled WGS sequence"/>
</dbReference>
<evidence type="ECO:0000256" key="6">
    <source>
        <dbReference type="ARBA" id="ARBA00022801"/>
    </source>
</evidence>
<evidence type="ECO:0000256" key="3">
    <source>
        <dbReference type="ARBA" id="ARBA00022525"/>
    </source>
</evidence>
<evidence type="ECO:0000256" key="10">
    <source>
        <dbReference type="SAM" id="MobiDB-lite"/>
    </source>
</evidence>
<keyword evidence="4" id="KW-0858">Xylan degradation</keyword>
<keyword evidence="3" id="KW-0964">Secreted</keyword>
<keyword evidence="6" id="KW-0378">Hydrolase</keyword>
<keyword evidence="7" id="KW-0119">Carbohydrate metabolism</keyword>
<dbReference type="Gene3D" id="3.40.50.1820">
    <property type="entry name" value="alpha/beta hydrolase"/>
    <property type="match status" value="1"/>
</dbReference>
<dbReference type="PANTHER" id="PTHR38050">
    <property type="match status" value="1"/>
</dbReference>
<evidence type="ECO:0000256" key="9">
    <source>
        <dbReference type="ARBA" id="ARBA00025250"/>
    </source>
</evidence>
<feature type="signal peptide" evidence="11">
    <location>
        <begin position="1"/>
        <end position="20"/>
    </location>
</feature>
<organism evidence="12 13">
    <name type="scientific">Durusdinium trenchii</name>
    <dbReference type="NCBI Taxonomy" id="1381693"/>
    <lineage>
        <taxon>Eukaryota</taxon>
        <taxon>Sar</taxon>
        <taxon>Alveolata</taxon>
        <taxon>Dinophyceae</taxon>
        <taxon>Suessiales</taxon>
        <taxon>Symbiodiniaceae</taxon>
        <taxon>Durusdinium</taxon>
    </lineage>
</organism>